<evidence type="ECO:0000256" key="1">
    <source>
        <dbReference type="SAM" id="MobiDB-lite"/>
    </source>
</evidence>
<comment type="caution">
    <text evidence="2">The sequence shown here is derived from an EMBL/GenBank/DDBJ whole genome shotgun (WGS) entry which is preliminary data.</text>
</comment>
<keyword evidence="4" id="KW-1185">Reference proteome</keyword>
<evidence type="ECO:0000313" key="4">
    <source>
        <dbReference type="Proteomes" id="UP000235388"/>
    </source>
</evidence>
<organism evidence="2 4">
    <name type="scientific">Puccinia coronata f. sp. avenae</name>
    <dbReference type="NCBI Taxonomy" id="200324"/>
    <lineage>
        <taxon>Eukaryota</taxon>
        <taxon>Fungi</taxon>
        <taxon>Dikarya</taxon>
        <taxon>Basidiomycota</taxon>
        <taxon>Pucciniomycotina</taxon>
        <taxon>Pucciniomycetes</taxon>
        <taxon>Pucciniales</taxon>
        <taxon>Pucciniaceae</taxon>
        <taxon>Puccinia</taxon>
    </lineage>
</organism>
<dbReference type="AlphaFoldDB" id="A0A2N5SS01"/>
<feature type="compositionally biased region" description="Polar residues" evidence="1">
    <location>
        <begin position="83"/>
        <end position="102"/>
    </location>
</feature>
<sequence length="207" mass="23170">MRLDCGRQIRRHGGQRSPPARRQFGTRRPGSDGRISILSPESHKRIAEGQRKNHKLCINHSNNNNHLETGQQALLRINEWHTAVTQPSTNPSDTHPPSRTSTRAKETQNTRLTSRPCSLALDSSDTAQVGYGASCPTDSGRKQNPNAAFTDTKTIEECPRQLGSRSLLLKLIALLLEEQRLTNAITSYCEKTRSSIVPNVDMLRIRR</sequence>
<feature type="region of interest" description="Disordered" evidence="1">
    <location>
        <begin position="1"/>
        <end position="43"/>
    </location>
</feature>
<name>A0A2N5SS01_9BASI</name>
<reference evidence="2 4" key="1">
    <citation type="submission" date="2017-11" db="EMBL/GenBank/DDBJ databases">
        <title>De novo assembly and phasing of dikaryotic genomes from two isolates of Puccinia coronata f. sp. avenae, the causal agent of oat crown rust.</title>
        <authorList>
            <person name="Miller M.E."/>
            <person name="Zhang Y."/>
            <person name="Omidvar V."/>
            <person name="Sperschneider J."/>
            <person name="Schwessinger B."/>
            <person name="Raley C."/>
            <person name="Palmer J.M."/>
            <person name="Garnica D."/>
            <person name="Upadhyaya N."/>
            <person name="Rathjen J."/>
            <person name="Taylor J.M."/>
            <person name="Park R.F."/>
            <person name="Dodds P.N."/>
            <person name="Hirsch C.D."/>
            <person name="Kianian S.F."/>
            <person name="Figueroa M."/>
        </authorList>
    </citation>
    <scope>NUCLEOTIDE SEQUENCE [LARGE SCALE GENOMIC DNA]</scope>
    <source>
        <strain evidence="2">12NC29</strain>
    </source>
</reference>
<evidence type="ECO:0000313" key="2">
    <source>
        <dbReference type="EMBL" id="PLW16014.1"/>
    </source>
</evidence>
<proteinExistence type="predicted"/>
<evidence type="ECO:0000313" key="3">
    <source>
        <dbReference type="EMBL" id="PLW38824.1"/>
    </source>
</evidence>
<protein>
    <submittedName>
        <fullName evidence="2">Uncharacterized protein</fullName>
    </submittedName>
</protein>
<dbReference type="EMBL" id="PGCJ01000202">
    <property type="protein sequence ID" value="PLW38824.1"/>
    <property type="molecule type" value="Genomic_DNA"/>
</dbReference>
<feature type="region of interest" description="Disordered" evidence="1">
    <location>
        <begin position="83"/>
        <end position="115"/>
    </location>
</feature>
<gene>
    <name evidence="3" type="ORF">PCANC_16594</name>
    <name evidence="2" type="ORF">PCANC_18046</name>
</gene>
<accession>A0A2N5SS01</accession>
<dbReference type="Proteomes" id="UP000235388">
    <property type="component" value="Unassembled WGS sequence"/>
</dbReference>
<dbReference type="EMBL" id="PGCJ01000881">
    <property type="protein sequence ID" value="PLW16014.1"/>
    <property type="molecule type" value="Genomic_DNA"/>
</dbReference>